<dbReference type="AlphaFoldDB" id="A0A9D4SA40"/>
<comment type="caution">
    <text evidence="1">The sequence shown here is derived from an EMBL/GenBank/DDBJ whole genome shotgun (WGS) entry which is preliminary data.</text>
</comment>
<reference evidence="1" key="2">
    <citation type="submission" date="2020-11" db="EMBL/GenBank/DDBJ databases">
        <authorList>
            <person name="McCartney M.A."/>
            <person name="Auch B."/>
            <person name="Kono T."/>
            <person name="Mallez S."/>
            <person name="Becker A."/>
            <person name="Gohl D.M."/>
            <person name="Silverstein K.A.T."/>
            <person name="Koren S."/>
            <person name="Bechman K.B."/>
            <person name="Herman A."/>
            <person name="Abrahante J.E."/>
            <person name="Garbe J."/>
        </authorList>
    </citation>
    <scope>NUCLEOTIDE SEQUENCE</scope>
    <source>
        <strain evidence="1">Duluth1</strain>
        <tissue evidence="1">Whole animal</tissue>
    </source>
</reference>
<organism evidence="1 2">
    <name type="scientific">Dreissena polymorpha</name>
    <name type="common">Zebra mussel</name>
    <name type="synonym">Mytilus polymorpha</name>
    <dbReference type="NCBI Taxonomy" id="45954"/>
    <lineage>
        <taxon>Eukaryota</taxon>
        <taxon>Metazoa</taxon>
        <taxon>Spiralia</taxon>
        <taxon>Lophotrochozoa</taxon>
        <taxon>Mollusca</taxon>
        <taxon>Bivalvia</taxon>
        <taxon>Autobranchia</taxon>
        <taxon>Heteroconchia</taxon>
        <taxon>Euheterodonta</taxon>
        <taxon>Imparidentia</taxon>
        <taxon>Neoheterodontei</taxon>
        <taxon>Myida</taxon>
        <taxon>Dreissenoidea</taxon>
        <taxon>Dreissenidae</taxon>
        <taxon>Dreissena</taxon>
    </lineage>
</organism>
<protein>
    <submittedName>
        <fullName evidence="1">Uncharacterized protein</fullName>
    </submittedName>
</protein>
<proteinExistence type="predicted"/>
<sequence>MFDSKSSHSGRLIGETLDRICEGSCSIDSIPTITVAMHDGKWMTVDNRRLWVFKELERLGKCDRVDVEVGYSIPSAKLTTKNGGVKIDVRGSPGGTWYAKPESGIRSHYQVVSKISRYAGFDDWDFDFDFDRFTLNDDFDLF</sequence>
<dbReference type="EMBL" id="JAIWYP010000001">
    <property type="protein sequence ID" value="KAH3896160.1"/>
    <property type="molecule type" value="Genomic_DNA"/>
</dbReference>
<dbReference type="Proteomes" id="UP000828390">
    <property type="component" value="Unassembled WGS sequence"/>
</dbReference>
<keyword evidence="2" id="KW-1185">Reference proteome</keyword>
<evidence type="ECO:0000313" key="1">
    <source>
        <dbReference type="EMBL" id="KAH3896160.1"/>
    </source>
</evidence>
<reference evidence="1" key="1">
    <citation type="journal article" date="2019" name="bioRxiv">
        <title>The Genome of the Zebra Mussel, Dreissena polymorpha: A Resource for Invasive Species Research.</title>
        <authorList>
            <person name="McCartney M.A."/>
            <person name="Auch B."/>
            <person name="Kono T."/>
            <person name="Mallez S."/>
            <person name="Zhang Y."/>
            <person name="Obille A."/>
            <person name="Becker A."/>
            <person name="Abrahante J.E."/>
            <person name="Garbe J."/>
            <person name="Badalamenti J.P."/>
            <person name="Herman A."/>
            <person name="Mangelson H."/>
            <person name="Liachko I."/>
            <person name="Sullivan S."/>
            <person name="Sone E.D."/>
            <person name="Koren S."/>
            <person name="Silverstein K.A.T."/>
            <person name="Beckman K.B."/>
            <person name="Gohl D.M."/>
        </authorList>
    </citation>
    <scope>NUCLEOTIDE SEQUENCE</scope>
    <source>
        <strain evidence="1">Duluth1</strain>
        <tissue evidence="1">Whole animal</tissue>
    </source>
</reference>
<name>A0A9D4SA40_DREPO</name>
<accession>A0A9D4SA40</accession>
<evidence type="ECO:0000313" key="2">
    <source>
        <dbReference type="Proteomes" id="UP000828390"/>
    </source>
</evidence>
<gene>
    <name evidence="1" type="ORF">DPMN_020333</name>
</gene>